<feature type="coiled-coil region" evidence="10">
    <location>
        <begin position="375"/>
        <end position="402"/>
    </location>
</feature>
<comment type="caution">
    <text evidence="13">The sequence shown here is derived from an EMBL/GenBank/DDBJ whole genome shotgun (WGS) entry which is preliminary data.</text>
</comment>
<accession>A0A2N3G4K4</accession>
<dbReference type="EC" id="2.7.13.3" evidence="2"/>
<dbReference type="GO" id="GO:0005524">
    <property type="term" value="F:ATP binding"/>
    <property type="evidence" value="ECO:0007669"/>
    <property type="project" value="UniProtKB-KW"/>
</dbReference>
<dbReference type="Gene3D" id="3.30.565.10">
    <property type="entry name" value="Histidine kinase-like ATPase, C-terminal domain"/>
    <property type="match status" value="1"/>
</dbReference>
<keyword evidence="3 9" id="KW-0597">Phosphoprotein</keyword>
<feature type="modified residue" description="4-aspartylphosphate" evidence="9">
    <location>
        <position position="74"/>
    </location>
</feature>
<dbReference type="PROSITE" id="PS50109">
    <property type="entry name" value="HIS_KIN"/>
    <property type="match status" value="1"/>
</dbReference>
<dbReference type="SUPFAM" id="SSF55874">
    <property type="entry name" value="ATPase domain of HSP90 chaperone/DNA topoisomerase II/histidine kinase"/>
    <property type="match status" value="1"/>
</dbReference>
<evidence type="ECO:0000313" key="14">
    <source>
        <dbReference type="Proteomes" id="UP000233654"/>
    </source>
</evidence>
<dbReference type="PANTHER" id="PTHR24421:SF10">
    <property type="entry name" value="NITRATE_NITRITE SENSOR PROTEIN NARQ"/>
    <property type="match status" value="1"/>
</dbReference>
<dbReference type="PANTHER" id="PTHR24421">
    <property type="entry name" value="NITRATE/NITRITE SENSOR PROTEIN NARX-RELATED"/>
    <property type="match status" value="1"/>
</dbReference>
<dbReference type="InterPro" id="IPR050482">
    <property type="entry name" value="Sensor_HK_TwoCompSys"/>
</dbReference>
<dbReference type="CDD" id="cd16917">
    <property type="entry name" value="HATPase_UhpB-NarQ-NarX-like"/>
    <property type="match status" value="1"/>
</dbReference>
<evidence type="ECO:0000256" key="7">
    <source>
        <dbReference type="ARBA" id="ARBA00022840"/>
    </source>
</evidence>
<dbReference type="Proteomes" id="UP000233654">
    <property type="component" value="Unassembled WGS sequence"/>
</dbReference>
<dbReference type="InterPro" id="IPR003018">
    <property type="entry name" value="GAF"/>
</dbReference>
<dbReference type="Gene3D" id="3.40.50.2300">
    <property type="match status" value="1"/>
</dbReference>
<dbReference type="Gene3D" id="3.30.450.40">
    <property type="match status" value="1"/>
</dbReference>
<evidence type="ECO:0000256" key="8">
    <source>
        <dbReference type="ARBA" id="ARBA00023012"/>
    </source>
</evidence>
<keyword evidence="6" id="KW-0418">Kinase</keyword>
<keyword evidence="7" id="KW-0067">ATP-binding</keyword>
<evidence type="ECO:0000256" key="1">
    <source>
        <dbReference type="ARBA" id="ARBA00000085"/>
    </source>
</evidence>
<name>A0A2N3G4K4_9ACTN</name>
<dbReference type="SUPFAM" id="SSF55781">
    <property type="entry name" value="GAF domain-like"/>
    <property type="match status" value="1"/>
</dbReference>
<evidence type="ECO:0000256" key="10">
    <source>
        <dbReference type="SAM" id="Coils"/>
    </source>
</evidence>
<feature type="domain" description="Response regulatory" evidence="12">
    <location>
        <begin position="25"/>
        <end position="141"/>
    </location>
</feature>
<dbReference type="InterPro" id="IPR011712">
    <property type="entry name" value="Sig_transdc_His_kin_sub3_dim/P"/>
</dbReference>
<dbReference type="GO" id="GO:0046983">
    <property type="term" value="F:protein dimerization activity"/>
    <property type="evidence" value="ECO:0007669"/>
    <property type="project" value="InterPro"/>
</dbReference>
<evidence type="ECO:0000256" key="2">
    <source>
        <dbReference type="ARBA" id="ARBA00012438"/>
    </source>
</evidence>
<evidence type="ECO:0000256" key="6">
    <source>
        <dbReference type="ARBA" id="ARBA00022777"/>
    </source>
</evidence>
<feature type="domain" description="Histidine kinase" evidence="11">
    <location>
        <begin position="458"/>
        <end position="548"/>
    </location>
</feature>
<protein>
    <recommendedName>
        <fullName evidence="2">histidine kinase</fullName>
        <ecNumber evidence="2">2.7.13.3</ecNumber>
    </recommendedName>
</protein>
<dbReference type="SUPFAM" id="SSF52172">
    <property type="entry name" value="CheY-like"/>
    <property type="match status" value="1"/>
</dbReference>
<dbReference type="Pfam" id="PF00072">
    <property type="entry name" value="Response_reg"/>
    <property type="match status" value="1"/>
</dbReference>
<dbReference type="PROSITE" id="PS50110">
    <property type="entry name" value="RESPONSE_REGULATORY"/>
    <property type="match status" value="1"/>
</dbReference>
<dbReference type="SMART" id="SM00065">
    <property type="entry name" value="GAF"/>
    <property type="match status" value="1"/>
</dbReference>
<dbReference type="SMART" id="SM00448">
    <property type="entry name" value="REC"/>
    <property type="match status" value="1"/>
</dbReference>
<organism evidence="13 14">
    <name type="scientific">Candidatus Anoxymicrobium japonicum</name>
    <dbReference type="NCBI Taxonomy" id="2013648"/>
    <lineage>
        <taxon>Bacteria</taxon>
        <taxon>Bacillati</taxon>
        <taxon>Actinomycetota</taxon>
        <taxon>Candidatus Geothermincolia</taxon>
        <taxon>Candidatus Geothermincolales</taxon>
        <taxon>Candidatus Anoxymicrobiaceae</taxon>
        <taxon>Candidatus Anoxymicrobium</taxon>
    </lineage>
</organism>
<dbReference type="GO" id="GO:0000155">
    <property type="term" value="F:phosphorelay sensor kinase activity"/>
    <property type="evidence" value="ECO:0007669"/>
    <property type="project" value="InterPro"/>
</dbReference>
<evidence type="ECO:0000256" key="4">
    <source>
        <dbReference type="ARBA" id="ARBA00022679"/>
    </source>
</evidence>
<dbReference type="InterPro" id="IPR003594">
    <property type="entry name" value="HATPase_dom"/>
</dbReference>
<sequence>MADADKRFRDFGSATNRTNRMNKLRVLIVDDEKDVSRVMAINLQLEGLDVIEIHDGLSAIDSVEEFKPDCIVLDVMLPKVNGWDVLKFIKNNPATAGIPVIMVTAKVLEKDQLHGLGAGAARYITKPFSPAVLTEAVKSVLESQEREEVARKRRETIEHLQLSLIHKISDILISTSALDDLLERVADKLANLFDLSLCGLLLSDNDESEMYVFHKALHQWDRGKNVSRNVVSRRDAEKLKGVFAANRLPVRISDLEEFNLNMIFLGMSAMEEGYAFPLFEHDKYLGAVIVADKSSVDLSPDEVSLLATITNQVAVAVARARLHENLREEEVIHKRLLHQTITAQETERRRLASEMHDSVVQSLVGMSYKLQVIEKKIALETYDELQIDLKALGEQLNTSIKELRDLLLGLRPPMLDDMGLLKALDVYLKSFGIKNDIQCVFQEPDDMPQLNKDAQINLFRIAQEALNNIEKHARASRVTVEIEVLESELHLMIRDDGRGFTISKTQHNPRKLGIASMRERTELLGGRLSVKSEVDHGTVVKIDVPLKQIVEE</sequence>
<evidence type="ECO:0000256" key="3">
    <source>
        <dbReference type="ARBA" id="ARBA00022553"/>
    </source>
</evidence>
<keyword evidence="4" id="KW-0808">Transferase</keyword>
<dbReference type="AlphaFoldDB" id="A0A2N3G4K4"/>
<dbReference type="InterPro" id="IPR005467">
    <property type="entry name" value="His_kinase_dom"/>
</dbReference>
<evidence type="ECO:0000313" key="13">
    <source>
        <dbReference type="EMBL" id="PKQ27649.1"/>
    </source>
</evidence>
<dbReference type="Pfam" id="PF13185">
    <property type="entry name" value="GAF_2"/>
    <property type="match status" value="1"/>
</dbReference>
<dbReference type="InterPro" id="IPR036890">
    <property type="entry name" value="HATPase_C_sf"/>
</dbReference>
<dbReference type="Gene3D" id="1.20.5.1930">
    <property type="match status" value="1"/>
</dbReference>
<dbReference type="GO" id="GO:0016020">
    <property type="term" value="C:membrane"/>
    <property type="evidence" value="ECO:0007669"/>
    <property type="project" value="InterPro"/>
</dbReference>
<dbReference type="Pfam" id="PF07730">
    <property type="entry name" value="HisKA_3"/>
    <property type="match status" value="1"/>
</dbReference>
<keyword evidence="10" id="KW-0175">Coiled coil</keyword>
<dbReference type="SMART" id="SM00387">
    <property type="entry name" value="HATPase_c"/>
    <property type="match status" value="1"/>
</dbReference>
<evidence type="ECO:0000256" key="9">
    <source>
        <dbReference type="PROSITE-ProRule" id="PRU00169"/>
    </source>
</evidence>
<dbReference type="InterPro" id="IPR001789">
    <property type="entry name" value="Sig_transdc_resp-reg_receiver"/>
</dbReference>
<dbReference type="Pfam" id="PF02518">
    <property type="entry name" value="HATPase_c"/>
    <property type="match status" value="1"/>
</dbReference>
<reference evidence="13 14" key="1">
    <citation type="journal article" date="2017" name="ISME J.">
        <title>Potential for microbial H2 and metal transformations associated with novel bacteria and archaea in deep terrestrial subsurface sediments.</title>
        <authorList>
            <person name="Hernsdorf A.W."/>
            <person name="Amano Y."/>
            <person name="Miyakawa K."/>
            <person name="Ise K."/>
            <person name="Suzuki Y."/>
            <person name="Anantharaman K."/>
            <person name="Probst A."/>
            <person name="Burstein D."/>
            <person name="Thomas B.C."/>
            <person name="Banfield J.F."/>
        </authorList>
    </citation>
    <scope>NUCLEOTIDE SEQUENCE [LARGE SCALE GENOMIC DNA]</scope>
    <source>
        <strain evidence="13">HGW-Actinobacteria-3</strain>
    </source>
</reference>
<dbReference type="EMBL" id="PHEX01000068">
    <property type="protein sequence ID" value="PKQ27649.1"/>
    <property type="molecule type" value="Genomic_DNA"/>
</dbReference>
<evidence type="ECO:0000259" key="12">
    <source>
        <dbReference type="PROSITE" id="PS50110"/>
    </source>
</evidence>
<comment type="catalytic activity">
    <reaction evidence="1">
        <text>ATP + protein L-histidine = ADP + protein N-phospho-L-histidine.</text>
        <dbReference type="EC" id="2.7.13.3"/>
    </reaction>
</comment>
<dbReference type="InterPro" id="IPR011006">
    <property type="entry name" value="CheY-like_superfamily"/>
</dbReference>
<evidence type="ECO:0000256" key="5">
    <source>
        <dbReference type="ARBA" id="ARBA00022741"/>
    </source>
</evidence>
<proteinExistence type="predicted"/>
<dbReference type="InterPro" id="IPR029016">
    <property type="entry name" value="GAF-like_dom_sf"/>
</dbReference>
<keyword evidence="5" id="KW-0547">Nucleotide-binding</keyword>
<gene>
    <name evidence="13" type="ORF">CVT63_06865</name>
</gene>
<keyword evidence="8" id="KW-0902">Two-component regulatory system</keyword>
<evidence type="ECO:0000259" key="11">
    <source>
        <dbReference type="PROSITE" id="PS50109"/>
    </source>
</evidence>